<comment type="catalytic activity">
    <reaction evidence="10">
        <text>5-taurinomethyluridine(34) in tRNA + S-sulfanyl-L-cysteinyl-[protein] + AH2 + ATP = 5-taurinomethyl-2-thiouridine(34) in tRNA + L-cysteinyl-[protein] + A + AMP + diphosphate + H(+)</text>
        <dbReference type="Rhea" id="RHEA:47040"/>
        <dbReference type="Rhea" id="RHEA-COMP:10131"/>
        <dbReference type="Rhea" id="RHEA-COMP:11726"/>
        <dbReference type="Rhea" id="RHEA-COMP:11732"/>
        <dbReference type="Rhea" id="RHEA-COMP:11733"/>
        <dbReference type="ChEBI" id="CHEBI:13193"/>
        <dbReference type="ChEBI" id="CHEBI:15378"/>
        <dbReference type="ChEBI" id="CHEBI:17499"/>
        <dbReference type="ChEBI" id="CHEBI:29950"/>
        <dbReference type="ChEBI" id="CHEBI:30616"/>
        <dbReference type="ChEBI" id="CHEBI:33019"/>
        <dbReference type="ChEBI" id="CHEBI:61963"/>
        <dbReference type="ChEBI" id="CHEBI:87171"/>
        <dbReference type="ChEBI" id="CHEBI:87172"/>
        <dbReference type="ChEBI" id="CHEBI:456215"/>
        <dbReference type="EC" id="2.8.1.14"/>
    </reaction>
</comment>
<dbReference type="GO" id="GO:0000049">
    <property type="term" value="F:tRNA binding"/>
    <property type="evidence" value="ECO:0007669"/>
    <property type="project" value="UniProtKB-KW"/>
</dbReference>
<dbReference type="Pfam" id="PF20259">
    <property type="entry name" value="tRNA_Me_trans_M"/>
    <property type="match status" value="1"/>
</dbReference>
<comment type="catalytic activity">
    <reaction evidence="11 12">
        <text>S-sulfanyl-L-cysteinyl-[protein] + uridine(34) in tRNA + AH2 + ATP = 2-thiouridine(34) in tRNA + L-cysteinyl-[protein] + A + AMP + diphosphate + H(+)</text>
        <dbReference type="Rhea" id="RHEA:47032"/>
        <dbReference type="Rhea" id="RHEA-COMP:10131"/>
        <dbReference type="Rhea" id="RHEA-COMP:11726"/>
        <dbReference type="Rhea" id="RHEA-COMP:11727"/>
        <dbReference type="Rhea" id="RHEA-COMP:11728"/>
        <dbReference type="ChEBI" id="CHEBI:13193"/>
        <dbReference type="ChEBI" id="CHEBI:15378"/>
        <dbReference type="ChEBI" id="CHEBI:17499"/>
        <dbReference type="ChEBI" id="CHEBI:29950"/>
        <dbReference type="ChEBI" id="CHEBI:30616"/>
        <dbReference type="ChEBI" id="CHEBI:33019"/>
        <dbReference type="ChEBI" id="CHEBI:61963"/>
        <dbReference type="ChEBI" id="CHEBI:65315"/>
        <dbReference type="ChEBI" id="CHEBI:87170"/>
        <dbReference type="ChEBI" id="CHEBI:456215"/>
        <dbReference type="EC" id="2.8.1.13"/>
    </reaction>
</comment>
<feature type="active site" description="Cysteine persulfide intermediate" evidence="12">
    <location>
        <position position="223"/>
    </location>
</feature>
<name>A0A1F4UJB4_UNCKA</name>
<keyword evidence="6 12" id="KW-0547">Nucleotide-binding</keyword>
<reference evidence="15 16" key="1">
    <citation type="journal article" date="2016" name="Nat. Commun.">
        <title>Thousands of microbial genomes shed light on interconnected biogeochemical processes in an aquifer system.</title>
        <authorList>
            <person name="Anantharaman K."/>
            <person name="Brown C.T."/>
            <person name="Hug L.A."/>
            <person name="Sharon I."/>
            <person name="Castelle C.J."/>
            <person name="Probst A.J."/>
            <person name="Thomas B.C."/>
            <person name="Singh A."/>
            <person name="Wilkins M.J."/>
            <person name="Karaoz U."/>
            <person name="Brodie E.L."/>
            <person name="Williams K.H."/>
            <person name="Hubbard S.S."/>
            <person name="Banfield J.F."/>
        </authorList>
    </citation>
    <scope>NUCLEOTIDE SEQUENCE [LARGE SCALE GENOMIC DNA]</scope>
</reference>
<feature type="site" description="Interaction with tRNA" evidence="12">
    <location>
        <position position="128"/>
    </location>
</feature>
<keyword evidence="7 12" id="KW-0067">ATP-binding</keyword>
<keyword evidence="9" id="KW-1015">Disulfide bond</keyword>
<evidence type="ECO:0000256" key="1">
    <source>
        <dbReference type="ARBA" id="ARBA00003986"/>
    </source>
</evidence>
<sequence length="398" mass="44542">MKRSENKPIRVAVGISGGVDSAVAAALLKEQGYEVIGVHLYCYDEGPYCTSPEDRKAAVRVAKHLEIPILVWDLRREYKDKVIKYFFAEYKAGRTPNPDVVCNREIKFGLFMEKALRELKVDYVATGHYARVVESSEFIVHSGRKDDPSTNYELITKAARQRYSLLRGVDESKDQSYFLYTLTQKQLEHILFPIGAYKKSKIRQLARDFKLPNYSRKESMGVCFIGPVPIAKFLRENLPAKVGSVVNSKGEIIGEHDGVWFFTEGQRHGFRIFPAKGWSASGGKPTGLPLYVIGKNVTTNTIIVGRGEESKVKQFLVENPHWVVRQKAKGKRQKVGIRIRHLGEIMPATILPLDSKLLATSNKLLARLAEPTFGVAPGQSAVFYRGKEVIGGGIIASK</sequence>
<feature type="region of interest" description="Interaction with tRNA" evidence="12">
    <location>
        <begin position="173"/>
        <end position="175"/>
    </location>
</feature>
<evidence type="ECO:0000313" key="15">
    <source>
        <dbReference type="EMBL" id="OGC45009.1"/>
    </source>
</evidence>
<comment type="caution">
    <text evidence="12">Lacks conserved residue(s) required for the propagation of feature annotation.</text>
</comment>
<keyword evidence="12" id="KW-0963">Cytoplasm</keyword>
<comment type="subcellular location">
    <subcellularLocation>
        <location evidence="12">Cytoplasm</location>
    </subcellularLocation>
</comment>
<feature type="binding site" evidence="12">
    <location>
        <position position="127"/>
    </location>
    <ligand>
        <name>ATP</name>
        <dbReference type="ChEBI" id="CHEBI:30616"/>
    </ligand>
</feature>
<dbReference type="AlphaFoldDB" id="A0A1F4UJB4"/>
<evidence type="ECO:0000256" key="10">
    <source>
        <dbReference type="ARBA" id="ARBA00049564"/>
    </source>
</evidence>
<dbReference type="Gene3D" id="2.40.30.10">
    <property type="entry name" value="Translation factors"/>
    <property type="match status" value="1"/>
</dbReference>
<evidence type="ECO:0000313" key="16">
    <source>
        <dbReference type="Proteomes" id="UP000176583"/>
    </source>
</evidence>
<feature type="domain" description="tRNA-specific 2-thiouridylase MnmA-like C-terminal" evidence="13">
    <location>
        <begin position="313"/>
        <end position="395"/>
    </location>
</feature>
<organism evidence="15 16">
    <name type="scientific">candidate division WWE3 bacterium RBG_19FT_COMBO_53_11</name>
    <dbReference type="NCBI Taxonomy" id="1802613"/>
    <lineage>
        <taxon>Bacteria</taxon>
        <taxon>Katanobacteria</taxon>
    </lineage>
</organism>
<dbReference type="Gene3D" id="2.30.30.280">
    <property type="entry name" value="Adenine nucleotide alpha hydrolases-like domains"/>
    <property type="match status" value="1"/>
</dbReference>
<comment type="function">
    <text evidence="12">Catalyzes the 2-thiolation of uridine at the wobble position (U34) of tRNA, leading to the formation of s(2)U34.</text>
</comment>
<dbReference type="InterPro" id="IPR004506">
    <property type="entry name" value="MnmA-like"/>
</dbReference>
<comment type="similarity">
    <text evidence="2 12">Belongs to the MnmA/TRMU family.</text>
</comment>
<dbReference type="NCBIfam" id="NF001138">
    <property type="entry name" value="PRK00143.1"/>
    <property type="match status" value="1"/>
</dbReference>
<dbReference type="Gene3D" id="3.40.50.620">
    <property type="entry name" value="HUPs"/>
    <property type="match status" value="1"/>
</dbReference>
<dbReference type="Pfam" id="PF20258">
    <property type="entry name" value="tRNA_Me_trans_C"/>
    <property type="match status" value="1"/>
</dbReference>
<feature type="region of interest" description="Interaction with target base in tRNA" evidence="12">
    <location>
        <begin position="97"/>
        <end position="99"/>
    </location>
</feature>
<dbReference type="InterPro" id="IPR023382">
    <property type="entry name" value="MnmA-like_central_sf"/>
</dbReference>
<dbReference type="STRING" id="1802613.A2V54_02610"/>
<comment type="function">
    <text evidence="1">Catalyzes the 2-thiolation of uridine at the wobble position (U34) of mitochondrial tRNA(Lys), tRNA(Glu) and tRNA(Gln). Required for the formation of 5-taurinomethyl-2-thiouridine (tm5s2U) of mitochondrial tRNA(Lys), tRNA(Glu), and tRNA(Gln) at the wobble position. ATP is required to activate the C2 atom of the wobble base.</text>
</comment>
<dbReference type="SUPFAM" id="SSF52402">
    <property type="entry name" value="Adenine nucleotide alpha hydrolases-like"/>
    <property type="match status" value="1"/>
</dbReference>
<gene>
    <name evidence="12" type="primary">mnmA</name>
    <name evidence="15" type="ORF">A2V54_02610</name>
</gene>
<keyword evidence="4 12" id="KW-0808">Transferase</keyword>
<dbReference type="HAMAP" id="MF_00144">
    <property type="entry name" value="tRNA_thiouridyl_MnmA"/>
    <property type="match status" value="1"/>
</dbReference>
<dbReference type="Pfam" id="PF03054">
    <property type="entry name" value="tRNA_Me_trans"/>
    <property type="match status" value="1"/>
</dbReference>
<dbReference type="GO" id="GO:0002143">
    <property type="term" value="P:tRNA wobble position uridine thiolation"/>
    <property type="evidence" value="ECO:0007669"/>
    <property type="project" value="TreeGrafter"/>
</dbReference>
<dbReference type="CDD" id="cd01998">
    <property type="entry name" value="MnmA_TRMU-like"/>
    <property type="match status" value="1"/>
</dbReference>
<dbReference type="Proteomes" id="UP000176583">
    <property type="component" value="Unassembled WGS sequence"/>
</dbReference>
<feature type="binding site" evidence="12">
    <location>
        <position position="40"/>
    </location>
    <ligand>
        <name>ATP</name>
        <dbReference type="ChEBI" id="CHEBI:30616"/>
    </ligand>
</feature>
<protein>
    <recommendedName>
        <fullName evidence="12">tRNA-specific 2-thiouridylase MnmA</fullName>
        <ecNumber evidence="12">2.8.1.13</ecNumber>
    </recommendedName>
</protein>
<proteinExistence type="inferred from homology"/>
<dbReference type="NCBIfam" id="TIGR00420">
    <property type="entry name" value="trmU"/>
    <property type="match status" value="1"/>
</dbReference>
<dbReference type="GO" id="GO:0005524">
    <property type="term" value="F:ATP binding"/>
    <property type="evidence" value="ECO:0007669"/>
    <property type="project" value="UniProtKB-KW"/>
</dbReference>
<evidence type="ECO:0000256" key="7">
    <source>
        <dbReference type="ARBA" id="ARBA00022840"/>
    </source>
</evidence>
<feature type="binding site" evidence="12">
    <location>
        <begin position="14"/>
        <end position="21"/>
    </location>
    <ligand>
        <name>ATP</name>
        <dbReference type="ChEBI" id="CHEBI:30616"/>
    </ligand>
</feature>
<evidence type="ECO:0000256" key="9">
    <source>
        <dbReference type="ARBA" id="ARBA00023157"/>
    </source>
</evidence>
<dbReference type="InterPro" id="IPR046884">
    <property type="entry name" value="MnmA-like_central"/>
</dbReference>
<evidence type="ECO:0000256" key="12">
    <source>
        <dbReference type="HAMAP-Rule" id="MF_00144"/>
    </source>
</evidence>
<evidence type="ECO:0000256" key="6">
    <source>
        <dbReference type="ARBA" id="ARBA00022741"/>
    </source>
</evidence>
<feature type="domain" description="tRNA-specific 2-thiouridylase MnmA-like central" evidence="14">
    <location>
        <begin position="232"/>
        <end position="306"/>
    </location>
</feature>
<keyword evidence="8 12" id="KW-0694">RNA-binding</keyword>
<dbReference type="InterPro" id="IPR014729">
    <property type="entry name" value="Rossmann-like_a/b/a_fold"/>
</dbReference>
<keyword evidence="3 12" id="KW-0820">tRNA-binding</keyword>
<evidence type="ECO:0000256" key="4">
    <source>
        <dbReference type="ARBA" id="ARBA00022679"/>
    </source>
</evidence>
<feature type="site" description="Interaction with tRNA" evidence="12">
    <location>
        <position position="379"/>
    </location>
</feature>
<dbReference type="PANTHER" id="PTHR11933:SF5">
    <property type="entry name" value="MITOCHONDRIAL TRNA-SPECIFIC 2-THIOURIDYLASE 1"/>
    <property type="match status" value="1"/>
</dbReference>
<comment type="caution">
    <text evidence="15">The sequence shown here is derived from an EMBL/GenBank/DDBJ whole genome shotgun (WGS) entry which is preliminary data.</text>
</comment>
<evidence type="ECO:0000259" key="14">
    <source>
        <dbReference type="Pfam" id="PF20259"/>
    </source>
</evidence>
<evidence type="ECO:0000256" key="3">
    <source>
        <dbReference type="ARBA" id="ARBA00022555"/>
    </source>
</evidence>
<evidence type="ECO:0000256" key="2">
    <source>
        <dbReference type="ARBA" id="ARBA00006191"/>
    </source>
</evidence>
<dbReference type="EMBL" id="MEUW01000001">
    <property type="protein sequence ID" value="OGC45009.1"/>
    <property type="molecule type" value="Genomic_DNA"/>
</dbReference>
<evidence type="ECO:0000256" key="5">
    <source>
        <dbReference type="ARBA" id="ARBA00022694"/>
    </source>
</evidence>
<dbReference type="PANTHER" id="PTHR11933">
    <property type="entry name" value="TRNA 5-METHYLAMINOMETHYL-2-THIOURIDYLATE -METHYLTRANSFERASE"/>
    <property type="match status" value="1"/>
</dbReference>
<evidence type="ECO:0000256" key="8">
    <source>
        <dbReference type="ARBA" id="ARBA00022884"/>
    </source>
</evidence>
<accession>A0A1F4UJB4</accession>
<dbReference type="EC" id="2.8.1.13" evidence="12"/>
<dbReference type="GO" id="GO:0061708">
    <property type="term" value="F:tRNA-5-taurinomethyluridine 2-sulfurtransferase"/>
    <property type="evidence" value="ECO:0007669"/>
    <property type="project" value="UniProtKB-EC"/>
</dbReference>
<dbReference type="GO" id="GO:0005737">
    <property type="term" value="C:cytoplasm"/>
    <property type="evidence" value="ECO:0007669"/>
    <property type="project" value="UniProtKB-SubCell"/>
</dbReference>
<feature type="active site" description="Nucleophile" evidence="12">
    <location>
        <position position="102"/>
    </location>
</feature>
<evidence type="ECO:0000259" key="13">
    <source>
        <dbReference type="Pfam" id="PF20258"/>
    </source>
</evidence>
<keyword evidence="5 12" id="KW-0819">tRNA processing</keyword>
<evidence type="ECO:0000256" key="11">
    <source>
        <dbReference type="ARBA" id="ARBA00051542"/>
    </source>
</evidence>
<dbReference type="GO" id="GO:0103016">
    <property type="term" value="F:tRNA-uridine 2-sulfurtransferase activity"/>
    <property type="evidence" value="ECO:0007669"/>
    <property type="project" value="UniProtKB-EC"/>
</dbReference>
<dbReference type="FunFam" id="3.40.50.620:FF:000104">
    <property type="entry name" value="Mitochondrial tRNA-specific 2-thiouridylase 1"/>
    <property type="match status" value="1"/>
</dbReference>
<dbReference type="InterPro" id="IPR046885">
    <property type="entry name" value="MnmA-like_C"/>
</dbReference>